<dbReference type="InterPro" id="IPR002781">
    <property type="entry name" value="TM_pro_TauE-like"/>
</dbReference>
<evidence type="ECO:0000313" key="7">
    <source>
        <dbReference type="Proteomes" id="UP000027746"/>
    </source>
</evidence>
<feature type="transmembrane region" description="Helical" evidence="5">
    <location>
        <begin position="98"/>
        <end position="116"/>
    </location>
</feature>
<evidence type="ECO:0000256" key="2">
    <source>
        <dbReference type="ARBA" id="ARBA00022692"/>
    </source>
</evidence>
<feature type="transmembrane region" description="Helical" evidence="5">
    <location>
        <begin position="7"/>
        <end position="38"/>
    </location>
</feature>
<dbReference type="PANTHER" id="PTHR43701:SF5">
    <property type="entry name" value="MEMBRANE TRANSPORTER PROTEIN-RELATED"/>
    <property type="match status" value="1"/>
</dbReference>
<protein>
    <recommendedName>
        <fullName evidence="5">Probable membrane transporter protein</fullName>
    </recommendedName>
</protein>
<keyword evidence="2 5" id="KW-0812">Transmembrane</keyword>
<dbReference type="AlphaFoldDB" id="A0A073J8N7"/>
<comment type="subcellular location">
    <subcellularLocation>
        <location evidence="5">Cell membrane</location>
        <topology evidence="5">Multi-pass membrane protein</topology>
    </subcellularLocation>
    <subcellularLocation>
        <location evidence="1">Membrane</location>
        <topology evidence="1">Multi-pass membrane protein</topology>
    </subcellularLocation>
</comment>
<feature type="transmembrane region" description="Helical" evidence="5">
    <location>
        <begin position="204"/>
        <end position="225"/>
    </location>
</feature>
<keyword evidence="5" id="KW-1003">Cell membrane</keyword>
<dbReference type="EMBL" id="JAMD01000019">
    <property type="protein sequence ID" value="KEJ94077.1"/>
    <property type="molecule type" value="Genomic_DNA"/>
</dbReference>
<gene>
    <name evidence="6" type="ORF">SUH3_08630</name>
</gene>
<dbReference type="Proteomes" id="UP000027746">
    <property type="component" value="Unassembled WGS sequence"/>
</dbReference>
<name>A0A073J8N7_9RHOB</name>
<comment type="caution">
    <text evidence="6">The sequence shown here is derived from an EMBL/GenBank/DDBJ whole genome shotgun (WGS) entry which is preliminary data.</text>
</comment>
<keyword evidence="4 5" id="KW-0472">Membrane</keyword>
<proteinExistence type="inferred from homology"/>
<dbReference type="InterPro" id="IPR051598">
    <property type="entry name" value="TSUP/Inactive_protease-like"/>
</dbReference>
<reference evidence="6 7" key="1">
    <citation type="submission" date="2014-01" db="EMBL/GenBank/DDBJ databases">
        <title>Sulfitobacter sp. H3 (MCCC 1A00686) Genome Sequencing.</title>
        <authorList>
            <person name="Lai Q."/>
            <person name="Hong Z."/>
        </authorList>
    </citation>
    <scope>NUCLEOTIDE SEQUENCE [LARGE SCALE GENOMIC DNA]</scope>
    <source>
        <strain evidence="6 7">H3</strain>
    </source>
</reference>
<keyword evidence="7" id="KW-1185">Reference proteome</keyword>
<evidence type="ECO:0000256" key="1">
    <source>
        <dbReference type="ARBA" id="ARBA00004141"/>
    </source>
</evidence>
<evidence type="ECO:0000256" key="5">
    <source>
        <dbReference type="RuleBase" id="RU363041"/>
    </source>
</evidence>
<feature type="transmembrane region" description="Helical" evidence="5">
    <location>
        <begin position="137"/>
        <end position="163"/>
    </location>
</feature>
<organism evidence="6 7">
    <name type="scientific">Pseudosulfitobacter pseudonitzschiae</name>
    <dbReference type="NCBI Taxonomy" id="1402135"/>
    <lineage>
        <taxon>Bacteria</taxon>
        <taxon>Pseudomonadati</taxon>
        <taxon>Pseudomonadota</taxon>
        <taxon>Alphaproteobacteria</taxon>
        <taxon>Rhodobacterales</taxon>
        <taxon>Roseobacteraceae</taxon>
        <taxon>Pseudosulfitobacter</taxon>
    </lineage>
</organism>
<feature type="transmembrane region" description="Helical" evidence="5">
    <location>
        <begin position="74"/>
        <end position="92"/>
    </location>
</feature>
<evidence type="ECO:0000256" key="3">
    <source>
        <dbReference type="ARBA" id="ARBA00022989"/>
    </source>
</evidence>
<accession>A0A073J8N7</accession>
<feature type="transmembrane region" description="Helical" evidence="5">
    <location>
        <begin position="231"/>
        <end position="248"/>
    </location>
</feature>
<evidence type="ECO:0000256" key="4">
    <source>
        <dbReference type="ARBA" id="ARBA00023136"/>
    </source>
</evidence>
<feature type="transmembrane region" description="Helical" evidence="5">
    <location>
        <begin position="44"/>
        <end position="62"/>
    </location>
</feature>
<feature type="transmembrane region" description="Helical" evidence="5">
    <location>
        <begin position="175"/>
        <end position="197"/>
    </location>
</feature>
<sequence>MESDSVLAIGAILAVIAMLYSSVGHGGASGYIAVLALLNVVPDVIRPVALSLNVVVAGFATYRFAKAGFIEWRSALPIILASMPLAFLGGGIALPVEIYRPLLGGLLVFSALYLLWQTSRSQTRFDVVSRKIPLLGSVGAGAGIGFLSGLTGIGGGVLLSPLFLISGWAGARQTAGIAAVFILANSVAGLAGNYVVLRSIPYEILPWSGMVLVGSFIGTSLGVRILPVKPLIWLLAVAAMISGVKFLFL</sequence>
<dbReference type="GO" id="GO:0005886">
    <property type="term" value="C:plasma membrane"/>
    <property type="evidence" value="ECO:0007669"/>
    <property type="project" value="UniProtKB-SubCell"/>
</dbReference>
<dbReference type="PANTHER" id="PTHR43701">
    <property type="entry name" value="MEMBRANE TRANSPORTER PROTEIN MJ0441-RELATED"/>
    <property type="match status" value="1"/>
</dbReference>
<keyword evidence="3 5" id="KW-1133">Transmembrane helix</keyword>
<dbReference type="Pfam" id="PF01925">
    <property type="entry name" value="TauE"/>
    <property type="match status" value="1"/>
</dbReference>
<comment type="similarity">
    <text evidence="5">Belongs to the 4-toluene sulfonate uptake permease (TSUP) (TC 2.A.102) family.</text>
</comment>
<evidence type="ECO:0000313" key="6">
    <source>
        <dbReference type="EMBL" id="KEJ94077.1"/>
    </source>
</evidence>